<dbReference type="AlphaFoldDB" id="A0A9Y4NS11"/>
<proteinExistence type="predicted"/>
<reference evidence="2" key="1">
    <citation type="submission" date="2025-08" db="UniProtKB">
        <authorList>
            <consortium name="RefSeq"/>
        </authorList>
    </citation>
    <scope>IDENTIFICATION</scope>
</reference>
<gene>
    <name evidence="2" type="primary">LOC103373989</name>
</gene>
<evidence type="ECO:0000313" key="2">
    <source>
        <dbReference type="RefSeq" id="XP_008302222.1"/>
    </source>
</evidence>
<protein>
    <submittedName>
        <fullName evidence="2">Cytohesin-2-like</fullName>
    </submittedName>
</protein>
<organism evidence="1 2">
    <name type="scientific">Stegastes partitus</name>
    <name type="common">bicolor damselfish</name>
    <dbReference type="NCBI Taxonomy" id="144197"/>
    <lineage>
        <taxon>Eukaryota</taxon>
        <taxon>Metazoa</taxon>
        <taxon>Chordata</taxon>
        <taxon>Craniata</taxon>
        <taxon>Vertebrata</taxon>
        <taxon>Euteleostomi</taxon>
        <taxon>Actinopterygii</taxon>
        <taxon>Neopterygii</taxon>
        <taxon>Teleostei</taxon>
        <taxon>Neoteleostei</taxon>
        <taxon>Acanthomorphata</taxon>
        <taxon>Ovalentaria</taxon>
        <taxon>Pomacentridae</taxon>
        <taxon>Stegastes</taxon>
    </lineage>
</organism>
<accession>A0A9Y4NS11</accession>
<name>A0A9Y4NS11_9TELE</name>
<dbReference type="GeneID" id="103373989"/>
<sequence length="95" mass="11390">MAIRRKDSFLWGKVPPKLPPAESRRDDTVKIELLDDIQKLRLEINHGMAEIHSPEPKEHNKNVVKNRRFLRGKKKFNMDPKTVSLHPFFLFFWRK</sequence>
<dbReference type="RefSeq" id="XP_008302222.1">
    <property type="nucleotide sequence ID" value="XM_008304000.1"/>
</dbReference>
<keyword evidence="1" id="KW-1185">Reference proteome</keyword>
<evidence type="ECO:0000313" key="1">
    <source>
        <dbReference type="Proteomes" id="UP000694891"/>
    </source>
</evidence>
<dbReference type="Proteomes" id="UP000694891">
    <property type="component" value="Unplaced"/>
</dbReference>